<evidence type="ECO:0000313" key="5">
    <source>
        <dbReference type="Proteomes" id="UP000006727"/>
    </source>
</evidence>
<proteinExistence type="predicted"/>
<feature type="signal peptide" evidence="2">
    <location>
        <begin position="1"/>
        <end position="24"/>
    </location>
</feature>
<keyword evidence="2" id="KW-0732">Signal</keyword>
<evidence type="ECO:0000313" key="4">
    <source>
        <dbReference type="EnsemblPlants" id="PAC:32947843.CDS.1"/>
    </source>
</evidence>
<sequence>MAVATESFFVAFLVVAMAAVAVHGHEGHDHSPAASPEPASSAASSLVVSLVAPLLVGVGAFIASALRL</sequence>
<dbReference type="Proteomes" id="UP000006727">
    <property type="component" value="Chromosome 20"/>
</dbReference>
<dbReference type="Gramene" id="Pp3c20_10640V3.1">
    <property type="protein sequence ID" value="PAC:32947843.CDS.1"/>
    <property type="gene ID" value="Pp3c20_10640"/>
</dbReference>
<name>A0A2K1IUV7_PHYPA</name>
<keyword evidence="1" id="KW-0472">Membrane</keyword>
<reference evidence="3 5" key="2">
    <citation type="journal article" date="2018" name="Plant J.">
        <title>The Physcomitrella patens chromosome-scale assembly reveals moss genome structure and evolution.</title>
        <authorList>
            <person name="Lang D."/>
            <person name="Ullrich K.K."/>
            <person name="Murat F."/>
            <person name="Fuchs J."/>
            <person name="Jenkins J."/>
            <person name="Haas F.B."/>
            <person name="Piednoel M."/>
            <person name="Gundlach H."/>
            <person name="Van Bel M."/>
            <person name="Meyberg R."/>
            <person name="Vives C."/>
            <person name="Morata J."/>
            <person name="Symeonidi A."/>
            <person name="Hiss M."/>
            <person name="Muchero W."/>
            <person name="Kamisugi Y."/>
            <person name="Saleh O."/>
            <person name="Blanc G."/>
            <person name="Decker E.L."/>
            <person name="van Gessel N."/>
            <person name="Grimwood J."/>
            <person name="Hayes R.D."/>
            <person name="Graham S.W."/>
            <person name="Gunter L.E."/>
            <person name="McDaniel S.F."/>
            <person name="Hoernstein S.N.W."/>
            <person name="Larsson A."/>
            <person name="Li F.W."/>
            <person name="Perroud P.F."/>
            <person name="Phillips J."/>
            <person name="Ranjan P."/>
            <person name="Rokshar D.S."/>
            <person name="Rothfels C.J."/>
            <person name="Schneider L."/>
            <person name="Shu S."/>
            <person name="Stevenson D.W."/>
            <person name="Thummler F."/>
            <person name="Tillich M."/>
            <person name="Villarreal Aguilar J.C."/>
            <person name="Widiez T."/>
            <person name="Wong G.K."/>
            <person name="Wymore A."/>
            <person name="Zhang Y."/>
            <person name="Zimmer A.D."/>
            <person name="Quatrano R.S."/>
            <person name="Mayer K.F.X."/>
            <person name="Goodstein D."/>
            <person name="Casacuberta J.M."/>
            <person name="Vandepoele K."/>
            <person name="Reski R."/>
            <person name="Cuming A.C."/>
            <person name="Tuskan G.A."/>
            <person name="Maumus F."/>
            <person name="Salse J."/>
            <person name="Schmutz J."/>
            <person name="Rensing S.A."/>
        </authorList>
    </citation>
    <scope>NUCLEOTIDE SEQUENCE [LARGE SCALE GENOMIC DNA]</scope>
    <source>
        <strain evidence="4 5">cv. Gransden 2004</strain>
    </source>
</reference>
<evidence type="ECO:0000256" key="1">
    <source>
        <dbReference type="SAM" id="Phobius"/>
    </source>
</evidence>
<gene>
    <name evidence="3" type="ORF">PHYPA_024999</name>
</gene>
<feature type="transmembrane region" description="Helical" evidence="1">
    <location>
        <begin position="40"/>
        <end position="66"/>
    </location>
</feature>
<accession>A0A2K1IUV7</accession>
<evidence type="ECO:0000313" key="3">
    <source>
        <dbReference type="EMBL" id="PNR33056.1"/>
    </source>
</evidence>
<keyword evidence="1" id="KW-1133">Transmembrane helix</keyword>
<reference evidence="4" key="3">
    <citation type="submission" date="2020-12" db="UniProtKB">
        <authorList>
            <consortium name="EnsemblPlants"/>
        </authorList>
    </citation>
    <scope>IDENTIFICATION</scope>
</reference>
<keyword evidence="5" id="KW-1185">Reference proteome</keyword>
<organism evidence="3">
    <name type="scientific">Physcomitrium patens</name>
    <name type="common">Spreading-leaved earth moss</name>
    <name type="synonym">Physcomitrella patens</name>
    <dbReference type="NCBI Taxonomy" id="3218"/>
    <lineage>
        <taxon>Eukaryota</taxon>
        <taxon>Viridiplantae</taxon>
        <taxon>Streptophyta</taxon>
        <taxon>Embryophyta</taxon>
        <taxon>Bryophyta</taxon>
        <taxon>Bryophytina</taxon>
        <taxon>Bryopsida</taxon>
        <taxon>Funariidae</taxon>
        <taxon>Funariales</taxon>
        <taxon>Funariaceae</taxon>
        <taxon>Physcomitrium</taxon>
    </lineage>
</organism>
<feature type="chain" id="PRO_5036318914" evidence="2">
    <location>
        <begin position="25"/>
        <end position="68"/>
    </location>
</feature>
<dbReference type="EnsemblPlants" id="Pp3c20_10640V3.1">
    <property type="protein sequence ID" value="PAC:32947843.CDS.1"/>
    <property type="gene ID" value="Pp3c20_10640"/>
</dbReference>
<evidence type="ECO:0000256" key="2">
    <source>
        <dbReference type="SAM" id="SignalP"/>
    </source>
</evidence>
<dbReference type="EMBL" id="ABEU02000020">
    <property type="protein sequence ID" value="PNR33056.1"/>
    <property type="molecule type" value="Genomic_DNA"/>
</dbReference>
<reference evidence="3 5" key="1">
    <citation type="journal article" date="2008" name="Science">
        <title>The Physcomitrella genome reveals evolutionary insights into the conquest of land by plants.</title>
        <authorList>
            <person name="Rensing S."/>
            <person name="Lang D."/>
            <person name="Zimmer A."/>
            <person name="Terry A."/>
            <person name="Salamov A."/>
            <person name="Shapiro H."/>
            <person name="Nishiyama T."/>
            <person name="Perroud P.-F."/>
            <person name="Lindquist E."/>
            <person name="Kamisugi Y."/>
            <person name="Tanahashi T."/>
            <person name="Sakakibara K."/>
            <person name="Fujita T."/>
            <person name="Oishi K."/>
            <person name="Shin-I T."/>
            <person name="Kuroki Y."/>
            <person name="Toyoda A."/>
            <person name="Suzuki Y."/>
            <person name="Hashimoto A."/>
            <person name="Yamaguchi K."/>
            <person name="Sugano A."/>
            <person name="Kohara Y."/>
            <person name="Fujiyama A."/>
            <person name="Anterola A."/>
            <person name="Aoki S."/>
            <person name="Ashton N."/>
            <person name="Barbazuk W.B."/>
            <person name="Barker E."/>
            <person name="Bennetzen J."/>
            <person name="Bezanilla M."/>
            <person name="Blankenship R."/>
            <person name="Cho S.H."/>
            <person name="Dutcher S."/>
            <person name="Estelle M."/>
            <person name="Fawcett J.A."/>
            <person name="Gundlach H."/>
            <person name="Hanada K."/>
            <person name="Heyl A."/>
            <person name="Hicks K.A."/>
            <person name="Hugh J."/>
            <person name="Lohr M."/>
            <person name="Mayer K."/>
            <person name="Melkozernov A."/>
            <person name="Murata T."/>
            <person name="Nelson D."/>
            <person name="Pils B."/>
            <person name="Prigge M."/>
            <person name="Reiss B."/>
            <person name="Renner T."/>
            <person name="Rombauts S."/>
            <person name="Rushton P."/>
            <person name="Sanderfoot A."/>
            <person name="Schween G."/>
            <person name="Shiu S.-H."/>
            <person name="Stueber K."/>
            <person name="Theodoulou F.L."/>
            <person name="Tu H."/>
            <person name="Van de Peer Y."/>
            <person name="Verrier P.J."/>
            <person name="Waters E."/>
            <person name="Wood A."/>
            <person name="Yang L."/>
            <person name="Cove D."/>
            <person name="Cuming A."/>
            <person name="Hasebe M."/>
            <person name="Lucas S."/>
            <person name="Mishler D.B."/>
            <person name="Reski R."/>
            <person name="Grigoriev I."/>
            <person name="Quatrano R.S."/>
            <person name="Boore J.L."/>
        </authorList>
    </citation>
    <scope>NUCLEOTIDE SEQUENCE [LARGE SCALE GENOMIC DNA]</scope>
    <source>
        <strain evidence="4 5">cv. Gransden 2004</strain>
    </source>
</reference>
<keyword evidence="1" id="KW-0812">Transmembrane</keyword>
<dbReference type="AlphaFoldDB" id="A0A2K1IUV7"/>
<protein>
    <submittedName>
        <fullName evidence="3 4">Uncharacterized protein</fullName>
    </submittedName>
</protein>